<comment type="caution">
    <text evidence="1">The sequence shown here is derived from an EMBL/GenBank/DDBJ whole genome shotgun (WGS) entry which is preliminary data.</text>
</comment>
<protein>
    <submittedName>
        <fullName evidence="1">Uncharacterized protein</fullName>
    </submittedName>
</protein>
<proteinExistence type="predicted"/>
<reference evidence="1 2" key="1">
    <citation type="journal article" date="2015" name="Nat. Commun.">
        <title>Lucilia cuprina genome unlocks parasitic fly biology to underpin future interventions.</title>
        <authorList>
            <person name="Anstead C.A."/>
            <person name="Korhonen P.K."/>
            <person name="Young N.D."/>
            <person name="Hall R.S."/>
            <person name="Jex A.R."/>
            <person name="Murali S.C."/>
            <person name="Hughes D.S."/>
            <person name="Lee S.F."/>
            <person name="Perry T."/>
            <person name="Stroehlein A.J."/>
            <person name="Ansell B.R."/>
            <person name="Breugelmans B."/>
            <person name="Hofmann A."/>
            <person name="Qu J."/>
            <person name="Dugan S."/>
            <person name="Lee S.L."/>
            <person name="Chao H."/>
            <person name="Dinh H."/>
            <person name="Han Y."/>
            <person name="Doddapaneni H.V."/>
            <person name="Worley K.C."/>
            <person name="Muzny D.M."/>
            <person name="Ioannidis P."/>
            <person name="Waterhouse R.M."/>
            <person name="Zdobnov E.M."/>
            <person name="James P.J."/>
            <person name="Bagnall N.H."/>
            <person name="Kotze A.C."/>
            <person name="Gibbs R.A."/>
            <person name="Richards S."/>
            <person name="Batterham P."/>
            <person name="Gasser R.B."/>
        </authorList>
    </citation>
    <scope>NUCLEOTIDE SEQUENCE [LARGE SCALE GENOMIC DNA]</scope>
    <source>
        <strain evidence="1 2">LS</strain>
        <tissue evidence="1">Full body</tissue>
    </source>
</reference>
<sequence>MYLDKCLISKMLNELKTTRYSQKKQTAAITDVLDKSNNALLQIEASRSLKPATSDNNSTPYTYNKETVNALTRIVDKFMNLLNGCGPANERRNFEEYLEAAEQRTEFLGCNIIKLLAIWDTIQQMRVELENLELEINNAYDTEDEDCF</sequence>
<gene>
    <name evidence="1" type="ORF">FF38_02473</name>
</gene>
<accession>A0A0L0BSU7</accession>
<organism evidence="1 2">
    <name type="scientific">Lucilia cuprina</name>
    <name type="common">Green bottle fly</name>
    <name type="synonym">Australian sheep blowfly</name>
    <dbReference type="NCBI Taxonomy" id="7375"/>
    <lineage>
        <taxon>Eukaryota</taxon>
        <taxon>Metazoa</taxon>
        <taxon>Ecdysozoa</taxon>
        <taxon>Arthropoda</taxon>
        <taxon>Hexapoda</taxon>
        <taxon>Insecta</taxon>
        <taxon>Pterygota</taxon>
        <taxon>Neoptera</taxon>
        <taxon>Endopterygota</taxon>
        <taxon>Diptera</taxon>
        <taxon>Brachycera</taxon>
        <taxon>Muscomorpha</taxon>
        <taxon>Oestroidea</taxon>
        <taxon>Calliphoridae</taxon>
        <taxon>Luciliinae</taxon>
        <taxon>Lucilia</taxon>
    </lineage>
</organism>
<dbReference type="OrthoDB" id="8005241at2759"/>
<dbReference type="OMA" id="YRHRVEH"/>
<dbReference type="Proteomes" id="UP000037069">
    <property type="component" value="Unassembled WGS sequence"/>
</dbReference>
<evidence type="ECO:0000313" key="1">
    <source>
        <dbReference type="EMBL" id="KNC23155.1"/>
    </source>
</evidence>
<dbReference type="AlphaFoldDB" id="A0A0L0BSU7"/>
<dbReference type="EMBL" id="JRES01001407">
    <property type="protein sequence ID" value="KNC23155.1"/>
    <property type="molecule type" value="Genomic_DNA"/>
</dbReference>
<dbReference type="STRING" id="7375.A0A0L0BSU7"/>
<keyword evidence="2" id="KW-1185">Reference proteome</keyword>
<name>A0A0L0BSU7_LUCCU</name>
<evidence type="ECO:0000313" key="2">
    <source>
        <dbReference type="Proteomes" id="UP000037069"/>
    </source>
</evidence>